<dbReference type="EMBL" id="FOCG01000001">
    <property type="protein sequence ID" value="SEM67609.1"/>
    <property type="molecule type" value="Genomic_DNA"/>
</dbReference>
<accession>A0A1H8ACT7</accession>
<dbReference type="STRING" id="474960.SAMN05216180_1219"/>
<feature type="signal peptide" evidence="1">
    <location>
        <begin position="1"/>
        <end position="25"/>
    </location>
</feature>
<dbReference type="AlphaFoldDB" id="A0A1H8ACT7"/>
<organism evidence="2 3">
    <name type="scientific">Hydrogenoanaerobacterium saccharovorans</name>
    <dbReference type="NCBI Taxonomy" id="474960"/>
    <lineage>
        <taxon>Bacteria</taxon>
        <taxon>Bacillati</taxon>
        <taxon>Bacillota</taxon>
        <taxon>Clostridia</taxon>
        <taxon>Eubacteriales</taxon>
        <taxon>Oscillospiraceae</taxon>
        <taxon>Hydrogenoanaerobacterium</taxon>
    </lineage>
</organism>
<gene>
    <name evidence="2" type="ORF">SAMN05216180_1219</name>
</gene>
<evidence type="ECO:0000313" key="3">
    <source>
        <dbReference type="Proteomes" id="UP000199158"/>
    </source>
</evidence>
<dbReference type="Proteomes" id="UP000199158">
    <property type="component" value="Unassembled WGS sequence"/>
</dbReference>
<protein>
    <submittedName>
        <fullName evidence="2">Uncharacterized protein</fullName>
    </submittedName>
</protein>
<proteinExistence type="predicted"/>
<reference evidence="2 3" key="1">
    <citation type="submission" date="2016-10" db="EMBL/GenBank/DDBJ databases">
        <authorList>
            <person name="de Groot N.N."/>
        </authorList>
    </citation>
    <scope>NUCLEOTIDE SEQUENCE [LARGE SCALE GENOMIC DNA]</scope>
    <source>
        <strain evidence="2 3">CGMCC 1.5070</strain>
    </source>
</reference>
<dbReference type="OrthoDB" id="9804799at2"/>
<keyword evidence="3" id="KW-1185">Reference proteome</keyword>
<sequence>MQFRNKLKAICCAFFILTTLLGVLAGCARSKSIGAEQSAQEVQQPDGQKTIQSLVQSVTYKQESGELSFHTPEKIPQSTKLYIHVSGRLKTDEGGISWHEFEKETENFSWRLNQNYTATVHPKKLDYIEITVGLADESADEIKYETIISIDNKGNISTGNE</sequence>
<keyword evidence="1" id="KW-0732">Signal</keyword>
<dbReference type="PROSITE" id="PS51257">
    <property type="entry name" value="PROKAR_LIPOPROTEIN"/>
    <property type="match status" value="1"/>
</dbReference>
<name>A0A1H8ACT7_9FIRM</name>
<feature type="chain" id="PRO_5038397476" evidence="1">
    <location>
        <begin position="26"/>
        <end position="161"/>
    </location>
</feature>
<evidence type="ECO:0000256" key="1">
    <source>
        <dbReference type="SAM" id="SignalP"/>
    </source>
</evidence>
<evidence type="ECO:0000313" key="2">
    <source>
        <dbReference type="EMBL" id="SEM67609.1"/>
    </source>
</evidence>
<dbReference type="RefSeq" id="WP_092752658.1">
    <property type="nucleotide sequence ID" value="NZ_FOCG01000001.1"/>
</dbReference>